<organism evidence="12 13">
    <name type="scientific">Fredinandcohnia quinoae</name>
    <dbReference type="NCBI Taxonomy" id="2918902"/>
    <lineage>
        <taxon>Bacteria</taxon>
        <taxon>Bacillati</taxon>
        <taxon>Bacillota</taxon>
        <taxon>Bacilli</taxon>
        <taxon>Bacillales</taxon>
        <taxon>Bacillaceae</taxon>
        <taxon>Fredinandcohnia</taxon>
    </lineage>
</organism>
<dbReference type="Gene3D" id="3.40.50.620">
    <property type="entry name" value="HUPs"/>
    <property type="match status" value="1"/>
</dbReference>
<keyword evidence="4 10" id="KW-0808">Transferase</keyword>
<dbReference type="NCBIfam" id="NF000840">
    <property type="entry name" value="PRK00071.1-3"/>
    <property type="match status" value="1"/>
</dbReference>
<dbReference type="InterPro" id="IPR014729">
    <property type="entry name" value="Rossmann-like_a/b/a_fold"/>
</dbReference>
<dbReference type="EMBL" id="JAKTTI010000006">
    <property type="protein sequence ID" value="MCH1625009.1"/>
    <property type="molecule type" value="Genomic_DNA"/>
</dbReference>
<proteinExistence type="inferred from homology"/>
<dbReference type="HAMAP" id="MF_00244">
    <property type="entry name" value="NaMN_adenylyltr"/>
    <property type="match status" value="1"/>
</dbReference>
<dbReference type="NCBIfam" id="TIGR00482">
    <property type="entry name" value="nicotinate (nicotinamide) nucleotide adenylyltransferase"/>
    <property type="match status" value="1"/>
</dbReference>
<keyword evidence="5 10" id="KW-0548">Nucleotidyltransferase</keyword>
<keyword evidence="8 10" id="KW-0520">NAD</keyword>
<evidence type="ECO:0000313" key="12">
    <source>
        <dbReference type="EMBL" id="MCH1625009.1"/>
    </source>
</evidence>
<comment type="caution">
    <text evidence="12">The sequence shown here is derived from an EMBL/GenBank/DDBJ whole genome shotgun (WGS) entry which is preliminary data.</text>
</comment>
<sequence>MNRVGIIGGTFNPPHNGHLLIASEVLTELNLAEVWFMPNNIPPHKEQKIRISNSDRMNLLSLAIAGQPKFKVQPIELEREGPSYTIDTMRIVTDKYKDTKFYFIIGADMVEYLPHWYKIEELLELVTFVGVKRPGYSFSSQFPIVEVNVPQFDISSSMIRKRLKEKANTMYLLPEKVRQYIEENHLYGS</sequence>
<evidence type="ECO:0000256" key="8">
    <source>
        <dbReference type="ARBA" id="ARBA00023027"/>
    </source>
</evidence>
<feature type="domain" description="Cytidyltransferase-like" evidence="11">
    <location>
        <begin position="6"/>
        <end position="162"/>
    </location>
</feature>
<evidence type="ECO:0000313" key="13">
    <source>
        <dbReference type="Proteomes" id="UP001431131"/>
    </source>
</evidence>
<protein>
    <recommendedName>
        <fullName evidence="10">Probable nicotinate-nucleotide adenylyltransferase</fullName>
        <ecNumber evidence="10">2.7.7.18</ecNumber>
    </recommendedName>
    <alternativeName>
        <fullName evidence="10">Deamido-NAD(+) diphosphorylase</fullName>
    </alternativeName>
    <alternativeName>
        <fullName evidence="10">Deamido-NAD(+) pyrophosphorylase</fullName>
    </alternativeName>
    <alternativeName>
        <fullName evidence="10">Nicotinate mononucleotide adenylyltransferase</fullName>
        <shortName evidence="10">NaMN adenylyltransferase</shortName>
    </alternativeName>
</protein>
<dbReference type="InterPro" id="IPR004821">
    <property type="entry name" value="Cyt_trans-like"/>
</dbReference>
<keyword evidence="3 10" id="KW-0662">Pyridine nucleotide biosynthesis</keyword>
<dbReference type="PANTHER" id="PTHR39321">
    <property type="entry name" value="NICOTINATE-NUCLEOTIDE ADENYLYLTRANSFERASE-RELATED"/>
    <property type="match status" value="1"/>
</dbReference>
<evidence type="ECO:0000259" key="11">
    <source>
        <dbReference type="Pfam" id="PF01467"/>
    </source>
</evidence>
<dbReference type="NCBIfam" id="TIGR00125">
    <property type="entry name" value="cyt_tran_rel"/>
    <property type="match status" value="1"/>
</dbReference>
<dbReference type="GO" id="GO:0009435">
    <property type="term" value="P:NAD+ biosynthetic process"/>
    <property type="evidence" value="ECO:0007669"/>
    <property type="project" value="UniProtKB-UniRule"/>
</dbReference>
<name>A0AAW5E2J8_9BACI</name>
<dbReference type="SUPFAM" id="SSF52374">
    <property type="entry name" value="Nucleotidylyl transferase"/>
    <property type="match status" value="1"/>
</dbReference>
<dbReference type="GO" id="GO:0005524">
    <property type="term" value="F:ATP binding"/>
    <property type="evidence" value="ECO:0007669"/>
    <property type="project" value="UniProtKB-KW"/>
</dbReference>
<comment type="function">
    <text evidence="1 10">Catalyzes the reversible adenylation of nicotinate mononucleotide (NaMN) to nicotinic acid adenine dinucleotide (NaAD).</text>
</comment>
<dbReference type="Pfam" id="PF01467">
    <property type="entry name" value="CTP_transf_like"/>
    <property type="match status" value="1"/>
</dbReference>
<dbReference type="CDD" id="cd02165">
    <property type="entry name" value="NMNAT"/>
    <property type="match status" value="1"/>
</dbReference>
<evidence type="ECO:0000256" key="6">
    <source>
        <dbReference type="ARBA" id="ARBA00022741"/>
    </source>
</evidence>
<dbReference type="InterPro" id="IPR005248">
    <property type="entry name" value="NadD/NMNAT"/>
</dbReference>
<keyword evidence="13" id="KW-1185">Reference proteome</keyword>
<dbReference type="FunFam" id="3.40.50.620:FF:000079">
    <property type="entry name" value="Probable nicotinate-nucleotide adenylyltransferase"/>
    <property type="match status" value="1"/>
</dbReference>
<reference evidence="12" key="1">
    <citation type="submission" date="2022-02" db="EMBL/GenBank/DDBJ databases">
        <title>Fredinandcohnia quinoae sp. nov. isolated from Chenopodium quinoa seeds.</title>
        <authorList>
            <person name="Saati-Santamaria Z."/>
            <person name="Flores-Felix J.D."/>
            <person name="Igual J.M."/>
            <person name="Velazquez E."/>
            <person name="Garcia-Fraile P."/>
            <person name="Martinez-Molina E."/>
        </authorList>
    </citation>
    <scope>NUCLEOTIDE SEQUENCE</scope>
    <source>
        <strain evidence="12">SECRCQ15</strain>
    </source>
</reference>
<dbReference type="EC" id="2.7.7.18" evidence="10"/>
<comment type="catalytic activity">
    <reaction evidence="9 10">
        <text>nicotinate beta-D-ribonucleotide + ATP + H(+) = deamido-NAD(+) + diphosphate</text>
        <dbReference type="Rhea" id="RHEA:22860"/>
        <dbReference type="ChEBI" id="CHEBI:15378"/>
        <dbReference type="ChEBI" id="CHEBI:30616"/>
        <dbReference type="ChEBI" id="CHEBI:33019"/>
        <dbReference type="ChEBI" id="CHEBI:57502"/>
        <dbReference type="ChEBI" id="CHEBI:58437"/>
        <dbReference type="EC" id="2.7.7.18"/>
    </reaction>
</comment>
<dbReference type="GO" id="GO:0004515">
    <property type="term" value="F:nicotinate-nucleotide adenylyltransferase activity"/>
    <property type="evidence" value="ECO:0007669"/>
    <property type="project" value="UniProtKB-UniRule"/>
</dbReference>
<evidence type="ECO:0000256" key="2">
    <source>
        <dbReference type="ARBA" id="ARBA00005019"/>
    </source>
</evidence>
<dbReference type="PANTHER" id="PTHR39321:SF3">
    <property type="entry name" value="PHOSPHOPANTETHEINE ADENYLYLTRANSFERASE"/>
    <property type="match status" value="1"/>
</dbReference>
<dbReference type="Proteomes" id="UP001431131">
    <property type="component" value="Unassembled WGS sequence"/>
</dbReference>
<evidence type="ECO:0000256" key="9">
    <source>
        <dbReference type="ARBA" id="ARBA00048721"/>
    </source>
</evidence>
<evidence type="ECO:0000256" key="5">
    <source>
        <dbReference type="ARBA" id="ARBA00022695"/>
    </source>
</evidence>
<keyword evidence="7 10" id="KW-0067">ATP-binding</keyword>
<dbReference type="NCBIfam" id="NF000841">
    <property type="entry name" value="PRK00071.1-4"/>
    <property type="match status" value="1"/>
</dbReference>
<accession>A0AAW5E2J8</accession>
<dbReference type="RefSeq" id="WP_240253897.1">
    <property type="nucleotide sequence ID" value="NZ_JAKTTI010000006.1"/>
</dbReference>
<evidence type="ECO:0000256" key="10">
    <source>
        <dbReference type="HAMAP-Rule" id="MF_00244"/>
    </source>
</evidence>
<gene>
    <name evidence="10" type="primary">nadD</name>
    <name evidence="12" type="ORF">MJG50_06685</name>
</gene>
<comment type="similarity">
    <text evidence="10">Belongs to the NadD family.</text>
</comment>
<dbReference type="AlphaFoldDB" id="A0AAW5E2J8"/>
<evidence type="ECO:0000256" key="1">
    <source>
        <dbReference type="ARBA" id="ARBA00002324"/>
    </source>
</evidence>
<evidence type="ECO:0000256" key="4">
    <source>
        <dbReference type="ARBA" id="ARBA00022679"/>
    </source>
</evidence>
<comment type="pathway">
    <text evidence="2 10">Cofactor biosynthesis; NAD(+) biosynthesis; deamido-NAD(+) from nicotinate D-ribonucleotide: step 1/1.</text>
</comment>
<evidence type="ECO:0000256" key="7">
    <source>
        <dbReference type="ARBA" id="ARBA00022840"/>
    </source>
</evidence>
<keyword evidence="6 10" id="KW-0547">Nucleotide-binding</keyword>
<evidence type="ECO:0000256" key="3">
    <source>
        <dbReference type="ARBA" id="ARBA00022642"/>
    </source>
</evidence>